<dbReference type="Pfam" id="PF13738">
    <property type="entry name" value="Pyr_redox_3"/>
    <property type="match status" value="1"/>
</dbReference>
<dbReference type="EMBL" id="CP159534">
    <property type="protein sequence ID" value="XCJ74571.1"/>
    <property type="molecule type" value="Genomic_DNA"/>
</dbReference>
<dbReference type="EC" id="1.14.13.-" evidence="2"/>
<dbReference type="KEGG" id="stac:ABII15_33400"/>
<dbReference type="GO" id="GO:0004497">
    <property type="term" value="F:monooxygenase activity"/>
    <property type="evidence" value="ECO:0007669"/>
    <property type="project" value="TreeGrafter"/>
</dbReference>
<organism evidence="2">
    <name type="scientific">Streptomyces tabacisoli</name>
    <dbReference type="NCBI Taxonomy" id="3156398"/>
    <lineage>
        <taxon>Bacteria</taxon>
        <taxon>Bacillati</taxon>
        <taxon>Actinomycetota</taxon>
        <taxon>Actinomycetes</taxon>
        <taxon>Kitasatosporales</taxon>
        <taxon>Streptomycetaceae</taxon>
        <taxon>Streptomyces</taxon>
    </lineage>
</organism>
<protein>
    <submittedName>
        <fullName evidence="2">NAD(P)/FAD-dependent oxidoreductase</fullName>
        <ecNumber evidence="2">1.14.13.-</ecNumber>
    </submittedName>
</protein>
<dbReference type="PANTHER" id="PTHR43539:SF78">
    <property type="entry name" value="FLAVIN-CONTAINING MONOOXYGENASE"/>
    <property type="match status" value="1"/>
</dbReference>
<dbReference type="SUPFAM" id="SSF51905">
    <property type="entry name" value="FAD/NAD(P)-binding domain"/>
    <property type="match status" value="1"/>
</dbReference>
<name>A0AAU8J3L5_9ACTN</name>
<reference evidence="2" key="1">
    <citation type="submission" date="2024-06" db="EMBL/GenBank/DDBJ databases">
        <title>Streptomyces sp. strain HUAS MG91 genome sequences.</title>
        <authorList>
            <person name="Mo P."/>
        </authorList>
    </citation>
    <scope>NUCLEOTIDE SEQUENCE</scope>
    <source>
        <strain evidence="2">HUAS MG91</strain>
    </source>
</reference>
<gene>
    <name evidence="2" type="ORF">ABII15_33400</name>
</gene>
<dbReference type="AlphaFoldDB" id="A0AAU8J3L5"/>
<dbReference type="InterPro" id="IPR050982">
    <property type="entry name" value="Auxin_biosynth/cation_transpt"/>
</dbReference>
<evidence type="ECO:0000313" key="2">
    <source>
        <dbReference type="EMBL" id="XCJ74571.1"/>
    </source>
</evidence>
<evidence type="ECO:0000256" key="1">
    <source>
        <dbReference type="ARBA" id="ARBA00023002"/>
    </source>
</evidence>
<dbReference type="InterPro" id="IPR036188">
    <property type="entry name" value="FAD/NAD-bd_sf"/>
</dbReference>
<keyword evidence="1 2" id="KW-0560">Oxidoreductase</keyword>
<dbReference type="PANTHER" id="PTHR43539">
    <property type="entry name" value="FLAVIN-BINDING MONOOXYGENASE-LIKE PROTEIN (AFU_ORTHOLOGUE AFUA_4G09220)"/>
    <property type="match status" value="1"/>
</dbReference>
<accession>A0AAU8J3L5</accession>
<dbReference type="Gene3D" id="3.50.50.60">
    <property type="entry name" value="FAD/NAD(P)-binding domain"/>
    <property type="match status" value="1"/>
</dbReference>
<sequence>MPSEQTDVVVVGAGQAGIAMSEHLGAQGIPHIVLERDRIAERWRSQRWDSLVANGPAWHDRFPNLEFPDVAPDGFATKEQVAEYFTAYAEKIDAPVRCGVEVTRVRKNQGRPGFRVETSEGDVETRFVVAATGPFQRPVIPPVVPDGAVLTQIHSSEYRNPGQLPDGAVLVVGAGSSGVQIADELRRSGRRVLLSVGPHDRPPRQYRGRDFCWWLGVLGLWDLTTPPQGAAHVTIAVSGARGGHTVDFRALAGTGVELVGMTAAYDDGVLRFAPDLATNIALGDEKYLGLLRAADAYVERNGLGLPEEPEAHVLGADPQCLTDPRLELDLAEAGVTSIVWATGFAADYGWLDVDAYDENGRPDQSRGVSREPGVYFLGLPWLSRRGSSFIWGVWHDAKYVADHITTRRGYLAYQHPDNSDNSDHGSN</sequence>
<dbReference type="RefSeq" id="WP_353946011.1">
    <property type="nucleotide sequence ID" value="NZ_CP159534.1"/>
</dbReference>
<dbReference type="GO" id="GO:0050660">
    <property type="term" value="F:flavin adenine dinucleotide binding"/>
    <property type="evidence" value="ECO:0007669"/>
    <property type="project" value="TreeGrafter"/>
</dbReference>
<dbReference type="PRINTS" id="PR00411">
    <property type="entry name" value="PNDRDTASEI"/>
</dbReference>
<proteinExistence type="predicted"/>